<dbReference type="GO" id="GO:0015035">
    <property type="term" value="F:protein-disulfide reductase activity"/>
    <property type="evidence" value="ECO:0007669"/>
    <property type="project" value="InterPro"/>
</dbReference>
<protein>
    <recommendedName>
        <fullName evidence="2">Thioredoxin</fullName>
    </recommendedName>
</protein>
<evidence type="ECO:0000256" key="4">
    <source>
        <dbReference type="PIRSR" id="PIRSR000077-4"/>
    </source>
</evidence>
<feature type="site" description="Contributes to redox potential value" evidence="3">
    <location>
        <position position="34"/>
    </location>
</feature>
<dbReference type="InterPro" id="IPR017937">
    <property type="entry name" value="Thioredoxin_CS"/>
</dbReference>
<dbReference type="InterPro" id="IPR036249">
    <property type="entry name" value="Thioredoxin-like_sf"/>
</dbReference>
<dbReference type="InterPro" id="IPR005746">
    <property type="entry name" value="Thioredoxin"/>
</dbReference>
<evidence type="ECO:0000256" key="2">
    <source>
        <dbReference type="PIRNR" id="PIRNR000077"/>
    </source>
</evidence>
<gene>
    <name evidence="6" type="ORF">AX774_g1825</name>
</gene>
<dbReference type="PROSITE" id="PS51352">
    <property type="entry name" value="THIOREDOXIN_2"/>
    <property type="match status" value="1"/>
</dbReference>
<feature type="site" description="Deprotonates C-terminal active site Cys" evidence="3">
    <location>
        <position position="26"/>
    </location>
</feature>
<keyword evidence="7" id="KW-1185">Reference proteome</keyword>
<dbReference type="EMBL" id="LSSK01000168">
    <property type="protein sequence ID" value="OMH84640.1"/>
    <property type="molecule type" value="Genomic_DNA"/>
</dbReference>
<evidence type="ECO:0000256" key="3">
    <source>
        <dbReference type="PIRSR" id="PIRSR000077-1"/>
    </source>
</evidence>
<dbReference type="Pfam" id="PF00085">
    <property type="entry name" value="Thioredoxin"/>
    <property type="match status" value="1"/>
</dbReference>
<proteinExistence type="inferred from homology"/>
<feature type="site" description="Contributes to redox potential value" evidence="3">
    <location>
        <position position="33"/>
    </location>
</feature>
<keyword evidence="4" id="KW-0676">Redox-active center</keyword>
<dbReference type="NCBIfam" id="TIGR01068">
    <property type="entry name" value="thioredoxin"/>
    <property type="match status" value="1"/>
</dbReference>
<comment type="caution">
    <text evidence="6">The sequence shown here is derived from an EMBL/GenBank/DDBJ whole genome shotgun (WGS) entry which is preliminary data.</text>
</comment>
<feature type="active site" description="Nucleophile" evidence="3">
    <location>
        <position position="32"/>
    </location>
</feature>
<dbReference type="OrthoDB" id="2121326at2759"/>
<dbReference type="Proteomes" id="UP000188320">
    <property type="component" value="Unassembled WGS sequence"/>
</dbReference>
<reference evidence="7" key="1">
    <citation type="submission" date="2017-01" db="EMBL/GenBank/DDBJ databases">
        <authorList>
            <person name="Wang Y."/>
            <person name="White M."/>
            <person name="Kvist S."/>
            <person name="Moncalvo J.-M."/>
        </authorList>
    </citation>
    <scope>NUCLEOTIDE SEQUENCE [LARGE SCALE GENOMIC DNA]</scope>
    <source>
        <strain evidence="7">COL-18-3</strain>
    </source>
</reference>
<dbReference type="PANTHER" id="PTHR46115">
    <property type="entry name" value="THIOREDOXIN-LIKE PROTEIN 1"/>
    <property type="match status" value="1"/>
</dbReference>
<name>A0A1R1PUI3_ZANCU</name>
<feature type="disulfide bond" description="Redox-active" evidence="4">
    <location>
        <begin position="32"/>
        <end position="35"/>
    </location>
</feature>
<organism evidence="6 7">
    <name type="scientific">Zancudomyces culisetae</name>
    <name type="common">Gut fungus</name>
    <name type="synonym">Smittium culisetae</name>
    <dbReference type="NCBI Taxonomy" id="1213189"/>
    <lineage>
        <taxon>Eukaryota</taxon>
        <taxon>Fungi</taxon>
        <taxon>Fungi incertae sedis</taxon>
        <taxon>Zoopagomycota</taxon>
        <taxon>Kickxellomycotina</taxon>
        <taxon>Harpellomycetes</taxon>
        <taxon>Harpellales</taxon>
        <taxon>Legeriomycetaceae</taxon>
        <taxon>Zancudomyces</taxon>
    </lineage>
</organism>
<dbReference type="FunFam" id="3.40.30.10:FF:000245">
    <property type="entry name" value="Thioredoxin"/>
    <property type="match status" value="1"/>
</dbReference>
<comment type="similarity">
    <text evidence="2">Belongs to the thioredoxin family.</text>
</comment>
<evidence type="ECO:0000313" key="7">
    <source>
        <dbReference type="Proteomes" id="UP000188320"/>
    </source>
</evidence>
<feature type="active site" description="Nucleophile" evidence="3">
    <location>
        <position position="35"/>
    </location>
</feature>
<dbReference type="AlphaFoldDB" id="A0A1R1PUI3"/>
<dbReference type="PIRSF" id="PIRSF000077">
    <property type="entry name" value="Thioredoxin"/>
    <property type="match status" value="1"/>
</dbReference>
<sequence length="106" mass="11928">MSKLVAVNSVEEFHKVVNEGELVVVDFYAKWCGPCRLMMPKVEKFSKEFDTVKFIKVDVDENETIASSVGISAMPTFKFYKGGNIIDEVVGVNPGQLKTKIIEYMD</sequence>
<feature type="domain" description="Thioredoxin" evidence="5">
    <location>
        <begin position="1"/>
        <end position="106"/>
    </location>
</feature>
<keyword evidence="1 4" id="KW-1015">Disulfide bond</keyword>
<evidence type="ECO:0000259" key="5">
    <source>
        <dbReference type="PROSITE" id="PS51352"/>
    </source>
</evidence>
<dbReference type="InterPro" id="IPR013766">
    <property type="entry name" value="Thioredoxin_domain"/>
</dbReference>
<evidence type="ECO:0000256" key="1">
    <source>
        <dbReference type="ARBA" id="ARBA00023157"/>
    </source>
</evidence>
<dbReference type="PRINTS" id="PR00421">
    <property type="entry name" value="THIOREDOXIN"/>
</dbReference>
<dbReference type="CDD" id="cd02947">
    <property type="entry name" value="TRX_family"/>
    <property type="match status" value="1"/>
</dbReference>
<dbReference type="PROSITE" id="PS00194">
    <property type="entry name" value="THIOREDOXIN_1"/>
    <property type="match status" value="1"/>
</dbReference>
<dbReference type="SUPFAM" id="SSF52833">
    <property type="entry name" value="Thioredoxin-like"/>
    <property type="match status" value="1"/>
</dbReference>
<accession>A0A1R1PUI3</accession>
<dbReference type="Gene3D" id="3.40.30.10">
    <property type="entry name" value="Glutaredoxin"/>
    <property type="match status" value="1"/>
</dbReference>
<evidence type="ECO:0000313" key="6">
    <source>
        <dbReference type="EMBL" id="OMH84640.1"/>
    </source>
</evidence>